<dbReference type="EMBL" id="JANBOH010000001">
    <property type="protein sequence ID" value="KAJ1648724.1"/>
    <property type="molecule type" value="Genomic_DNA"/>
</dbReference>
<evidence type="ECO:0000256" key="1">
    <source>
        <dbReference type="ARBA" id="ARBA00004141"/>
    </source>
</evidence>
<dbReference type="GO" id="GO:0016020">
    <property type="term" value="C:membrane"/>
    <property type="evidence" value="ECO:0007669"/>
    <property type="project" value="UniProtKB-SubCell"/>
</dbReference>
<proteinExistence type="inferred from homology"/>
<comment type="caution">
    <text evidence="10">The sequence shown here is derived from an EMBL/GenBank/DDBJ whole genome shotgun (WGS) entry which is preliminary data.</text>
</comment>
<feature type="transmembrane region" description="Helical" evidence="7">
    <location>
        <begin position="504"/>
        <end position="520"/>
    </location>
</feature>
<dbReference type="InterPro" id="IPR024528">
    <property type="entry name" value="ThrE_2"/>
</dbReference>
<keyword evidence="2 7" id="KW-0812">Transmembrane</keyword>
<dbReference type="Pfam" id="PF06738">
    <property type="entry name" value="ThrE"/>
    <property type="match status" value="1"/>
</dbReference>
<evidence type="ECO:0000259" key="9">
    <source>
        <dbReference type="Pfam" id="PF12821"/>
    </source>
</evidence>
<feature type="transmembrane region" description="Helical" evidence="7">
    <location>
        <begin position="632"/>
        <end position="651"/>
    </location>
</feature>
<feature type="transmembrane region" description="Helical" evidence="7">
    <location>
        <begin position="658"/>
        <end position="676"/>
    </location>
</feature>
<gene>
    <name evidence="10" type="primary">PRM10_2</name>
    <name evidence="10" type="ORF">LPJ64_000043</name>
</gene>
<evidence type="ECO:0000313" key="10">
    <source>
        <dbReference type="EMBL" id="KAJ1648724.1"/>
    </source>
</evidence>
<dbReference type="Pfam" id="PF12821">
    <property type="entry name" value="ThrE_2"/>
    <property type="match status" value="1"/>
</dbReference>
<feature type="transmembrane region" description="Helical" evidence="7">
    <location>
        <begin position="586"/>
        <end position="607"/>
    </location>
</feature>
<dbReference type="InterPro" id="IPR010619">
    <property type="entry name" value="ThrE-like_N"/>
</dbReference>
<keyword evidence="4 7" id="KW-0472">Membrane</keyword>
<dbReference type="GO" id="GO:0022857">
    <property type="term" value="F:transmembrane transporter activity"/>
    <property type="evidence" value="ECO:0007669"/>
    <property type="project" value="InterPro"/>
</dbReference>
<organism evidence="10 11">
    <name type="scientific">Coemansia asiatica</name>
    <dbReference type="NCBI Taxonomy" id="1052880"/>
    <lineage>
        <taxon>Eukaryota</taxon>
        <taxon>Fungi</taxon>
        <taxon>Fungi incertae sedis</taxon>
        <taxon>Zoopagomycota</taxon>
        <taxon>Kickxellomycotina</taxon>
        <taxon>Kickxellomycetes</taxon>
        <taxon>Kickxellales</taxon>
        <taxon>Kickxellaceae</taxon>
        <taxon>Coemansia</taxon>
    </lineage>
</organism>
<feature type="domain" description="Threonine/Serine exporter ThrE" evidence="9">
    <location>
        <begin position="640"/>
        <end position="762"/>
    </location>
</feature>
<feature type="transmembrane region" description="Helical" evidence="7">
    <location>
        <begin position="554"/>
        <end position="574"/>
    </location>
</feature>
<feature type="transmembrane region" description="Helical" evidence="7">
    <location>
        <begin position="742"/>
        <end position="764"/>
    </location>
</feature>
<evidence type="ECO:0000256" key="4">
    <source>
        <dbReference type="ARBA" id="ARBA00023136"/>
    </source>
</evidence>
<feature type="region of interest" description="Disordered" evidence="6">
    <location>
        <begin position="136"/>
        <end position="186"/>
    </location>
</feature>
<feature type="domain" description="Threonine/serine exporter-like N-terminal" evidence="8">
    <location>
        <begin position="369"/>
        <end position="606"/>
    </location>
</feature>
<protein>
    <submittedName>
        <fullName evidence="10">Pheromone-regulated protein prm10</fullName>
    </submittedName>
</protein>
<accession>A0A9W7XNS8</accession>
<evidence type="ECO:0000256" key="6">
    <source>
        <dbReference type="SAM" id="MobiDB-lite"/>
    </source>
</evidence>
<dbReference type="PANTHER" id="PTHR31082:SF4">
    <property type="entry name" value="PHEROMONE-REGULATED MEMBRANE PROTEIN 10"/>
    <property type="match status" value="1"/>
</dbReference>
<feature type="transmembrane region" description="Helical" evidence="7">
    <location>
        <begin position="705"/>
        <end position="722"/>
    </location>
</feature>
<dbReference type="AlphaFoldDB" id="A0A9W7XNS8"/>
<feature type="transmembrane region" description="Helical" evidence="7">
    <location>
        <begin position="476"/>
        <end position="498"/>
    </location>
</feature>
<keyword evidence="3 7" id="KW-1133">Transmembrane helix</keyword>
<evidence type="ECO:0000256" key="2">
    <source>
        <dbReference type="ARBA" id="ARBA00022692"/>
    </source>
</evidence>
<dbReference type="Proteomes" id="UP001145021">
    <property type="component" value="Unassembled WGS sequence"/>
</dbReference>
<evidence type="ECO:0000259" key="8">
    <source>
        <dbReference type="Pfam" id="PF06738"/>
    </source>
</evidence>
<dbReference type="PANTHER" id="PTHR31082">
    <property type="entry name" value="PHEROMONE-REGULATED MEMBRANE PROTEIN 10"/>
    <property type="match status" value="1"/>
</dbReference>
<evidence type="ECO:0000256" key="5">
    <source>
        <dbReference type="ARBA" id="ARBA00034125"/>
    </source>
</evidence>
<evidence type="ECO:0000256" key="7">
    <source>
        <dbReference type="SAM" id="Phobius"/>
    </source>
</evidence>
<name>A0A9W7XNS8_9FUNG</name>
<feature type="region of interest" description="Disordered" evidence="6">
    <location>
        <begin position="1"/>
        <end position="45"/>
    </location>
</feature>
<evidence type="ECO:0000256" key="3">
    <source>
        <dbReference type="ARBA" id="ARBA00022989"/>
    </source>
</evidence>
<sequence length="776" mass="85611">MDSDSDTTRNSTPPEIEIKEDIEISSADQQQQEETAEPQGAESKQFRAKRLIGNVISSAVQRMQDIELENTDSALQAGMVGNVGQIKLRPDPAATLNVAGSRAAQEIEMGELEQADIQQTSRPGLLSHYLQLMNIDRKRGSRPLSRTIGKTKPVKKNQQEQQEEQNHQQSRVRWSNSHTPEESAEEQGALWLDIDNRQSPQTPGVFSGLRRRKSTRIYQRRQLHAWRRSLQQSRPSPGFTDSAAINNTRASGFFSAIGQRLIRQTNSSRGSLEINTPLASNPGAPFRHLSEALPWATSHRQLASACGTPLVQTRRPSLSSLVDDVSTMPRMTVDNAPVEESLLRMFPVYAENQRQNIVHAIDLLLLHQRFMVLVSKAMMMYGSPLHHLEDNLRRLAQLLDLEMTASAIPGLVLLSFDDSVTHTSETKLIRCSNGWDMHRLDQTNQLLRCVVHGKTQVKQAALELESIMTAAPIYAWYWQVLNWGVISWSLCLVCFGGSWEDSGISLALGLVAGIMSMAAGKFRGYTNFFEVSVSVLAGILSAALANWGCFGATSLSATVVLLPGLVMTTGVIELSSRHMIAGTVRIFYALLLAFIIAYGLLIGVEIYNKMAGRPVLDGSLLDLTQCHGLTKWSWFGTFPVGIISISVLVNIHWRHWPSVTLVAGISYGIFWLFKFHMGLDDLAPMVASFALGLVANLWSRFTGQTAYMVLLPGEMFLVPGSVGVRGFSSLLSKDGARGAQLALQMITTCLSIMMGLFASSFVIYPQGKKNSALLTV</sequence>
<dbReference type="InterPro" id="IPR051361">
    <property type="entry name" value="ThrE/Ser_Exporter"/>
</dbReference>
<evidence type="ECO:0000313" key="11">
    <source>
        <dbReference type="Proteomes" id="UP001145021"/>
    </source>
</evidence>
<feature type="transmembrane region" description="Helical" evidence="7">
    <location>
        <begin position="682"/>
        <end position="698"/>
    </location>
</feature>
<comment type="similarity">
    <text evidence="5">Belongs to the ThrE exporter (TC 2.A.79) family.</text>
</comment>
<comment type="subcellular location">
    <subcellularLocation>
        <location evidence="1">Membrane</location>
        <topology evidence="1">Multi-pass membrane protein</topology>
    </subcellularLocation>
</comment>
<keyword evidence="11" id="KW-1185">Reference proteome</keyword>
<reference evidence="10" key="1">
    <citation type="submission" date="2022-07" db="EMBL/GenBank/DDBJ databases">
        <title>Phylogenomic reconstructions and comparative analyses of Kickxellomycotina fungi.</title>
        <authorList>
            <person name="Reynolds N.K."/>
            <person name="Stajich J.E."/>
            <person name="Barry K."/>
            <person name="Grigoriev I.V."/>
            <person name="Crous P."/>
            <person name="Smith M.E."/>
        </authorList>
    </citation>
    <scope>NUCLEOTIDE SEQUENCE</scope>
    <source>
        <strain evidence="10">NBRC 105413</strain>
    </source>
</reference>